<dbReference type="InterPro" id="IPR050683">
    <property type="entry name" value="Bact_Polysacc_Export_ATP-bd"/>
</dbReference>
<comment type="caution">
    <text evidence="6">The sequence shown here is derived from an EMBL/GenBank/DDBJ whole genome shotgun (WGS) entry which is preliminary data.</text>
</comment>
<dbReference type="PANTHER" id="PTHR46743">
    <property type="entry name" value="TEICHOIC ACIDS EXPORT ATP-BINDING PROTEIN TAGH"/>
    <property type="match status" value="1"/>
</dbReference>
<organism evidence="6">
    <name type="scientific">bioreactor metagenome</name>
    <dbReference type="NCBI Taxonomy" id="1076179"/>
    <lineage>
        <taxon>unclassified sequences</taxon>
        <taxon>metagenomes</taxon>
        <taxon>ecological metagenomes</taxon>
    </lineage>
</organism>
<evidence type="ECO:0000259" key="5">
    <source>
        <dbReference type="PROSITE" id="PS50893"/>
    </source>
</evidence>
<proteinExistence type="inferred from homology"/>
<dbReference type="GO" id="GO:0016020">
    <property type="term" value="C:membrane"/>
    <property type="evidence" value="ECO:0007669"/>
    <property type="project" value="InterPro"/>
</dbReference>
<dbReference type="InterPro" id="IPR003439">
    <property type="entry name" value="ABC_transporter-like_ATP-bd"/>
</dbReference>
<feature type="domain" description="ABC transporter" evidence="5">
    <location>
        <begin position="34"/>
        <end position="257"/>
    </location>
</feature>
<keyword evidence="4 6" id="KW-0067">ATP-binding</keyword>
<dbReference type="EMBL" id="VSSQ01000164">
    <property type="protein sequence ID" value="MPL82513.1"/>
    <property type="molecule type" value="Genomic_DNA"/>
</dbReference>
<accession>A0A644UV01</accession>
<dbReference type="AlphaFoldDB" id="A0A644UV01"/>
<keyword evidence="2" id="KW-0813">Transport</keyword>
<evidence type="ECO:0000256" key="1">
    <source>
        <dbReference type="ARBA" id="ARBA00005417"/>
    </source>
</evidence>
<dbReference type="GO" id="GO:0140359">
    <property type="term" value="F:ABC-type transporter activity"/>
    <property type="evidence" value="ECO:0007669"/>
    <property type="project" value="InterPro"/>
</dbReference>
<sequence>MKPIISVEGLGKSYTIRHEGQTPYKSLREEIFKLPKRLLSRGAQSQEEFWALKDVNFDIMPGDRVGIIGRNGAGKSTLLKLLSRITEPTTGRITMRGRVASLLEVGTGFHAELTGRENIYLNGAILGMTRAEVRRKFDEIVDFAGVEKFLDTPVKRYSSGMYVRLAFAVAAHLEPEILIVDEVLAVGDAEFQKKCLGKMEEVSKGQGRTVLFVSHNMGAVQQLCTSIITLSKGEIINNSNNVFESTRKYLSNNIFESDNDCCWINDNNAYNHPNFQPLRLELVRKSEQFSDITVRITGKIGMVDSALQVGFGVYTVSGDLLFWAFHNDGEDGTWPKLKEGLCTFCCTIPYFFLNSGKYRLELLAALYRREWICAPGENAPDLMIEVKDFISHSSYWNVTRPGLLAPCFNWTAENGGV</sequence>
<dbReference type="InterPro" id="IPR003593">
    <property type="entry name" value="AAA+_ATPase"/>
</dbReference>
<comment type="similarity">
    <text evidence="1">Belongs to the ABC transporter superfamily.</text>
</comment>
<protein>
    <submittedName>
        <fullName evidence="6">Vitamin B12 import ATP-binding protein BtuD</fullName>
    </submittedName>
</protein>
<evidence type="ECO:0000256" key="4">
    <source>
        <dbReference type="ARBA" id="ARBA00022840"/>
    </source>
</evidence>
<dbReference type="Gene3D" id="3.40.50.300">
    <property type="entry name" value="P-loop containing nucleotide triphosphate hydrolases"/>
    <property type="match status" value="1"/>
</dbReference>
<dbReference type="PROSITE" id="PS50893">
    <property type="entry name" value="ABC_TRANSPORTER_2"/>
    <property type="match status" value="1"/>
</dbReference>
<gene>
    <name evidence="6" type="primary">btuD_72</name>
    <name evidence="6" type="ORF">SDC9_28458</name>
</gene>
<dbReference type="Pfam" id="PF00005">
    <property type="entry name" value="ABC_tran"/>
    <property type="match status" value="1"/>
</dbReference>
<dbReference type="SMART" id="SM00382">
    <property type="entry name" value="AAA"/>
    <property type="match status" value="1"/>
</dbReference>
<dbReference type="InterPro" id="IPR027417">
    <property type="entry name" value="P-loop_NTPase"/>
</dbReference>
<evidence type="ECO:0000256" key="2">
    <source>
        <dbReference type="ARBA" id="ARBA00022448"/>
    </source>
</evidence>
<dbReference type="CDD" id="cd03220">
    <property type="entry name" value="ABC_KpsT_Wzt"/>
    <property type="match status" value="1"/>
</dbReference>
<dbReference type="PANTHER" id="PTHR46743:SF2">
    <property type="entry name" value="TEICHOIC ACIDS EXPORT ATP-BINDING PROTEIN TAGH"/>
    <property type="match status" value="1"/>
</dbReference>
<dbReference type="SUPFAM" id="SSF52540">
    <property type="entry name" value="P-loop containing nucleoside triphosphate hydrolases"/>
    <property type="match status" value="1"/>
</dbReference>
<evidence type="ECO:0000313" key="6">
    <source>
        <dbReference type="EMBL" id="MPL82513.1"/>
    </source>
</evidence>
<reference evidence="6" key="1">
    <citation type="submission" date="2019-08" db="EMBL/GenBank/DDBJ databases">
        <authorList>
            <person name="Kucharzyk K."/>
            <person name="Murdoch R.W."/>
            <person name="Higgins S."/>
            <person name="Loffler F."/>
        </authorList>
    </citation>
    <scope>NUCLEOTIDE SEQUENCE</scope>
</reference>
<keyword evidence="3" id="KW-0547">Nucleotide-binding</keyword>
<dbReference type="InterPro" id="IPR015860">
    <property type="entry name" value="ABC_transpr_TagH-like"/>
</dbReference>
<evidence type="ECO:0000256" key="3">
    <source>
        <dbReference type="ARBA" id="ARBA00022741"/>
    </source>
</evidence>
<dbReference type="GO" id="GO:0005524">
    <property type="term" value="F:ATP binding"/>
    <property type="evidence" value="ECO:0007669"/>
    <property type="project" value="UniProtKB-KW"/>
</dbReference>
<name>A0A644UV01_9ZZZZ</name>
<dbReference type="GO" id="GO:0016887">
    <property type="term" value="F:ATP hydrolysis activity"/>
    <property type="evidence" value="ECO:0007669"/>
    <property type="project" value="InterPro"/>
</dbReference>